<gene>
    <name evidence="1" type="ORF">A2W14_00905</name>
</gene>
<protein>
    <submittedName>
        <fullName evidence="1">AmmeMemoRadiSam system protein B</fullName>
    </submittedName>
</protein>
<accession>A0A1F5YPZ7</accession>
<dbReference type="NCBIfam" id="TIGR04336">
    <property type="entry name" value="AmmeMemoSam_B"/>
    <property type="match status" value="1"/>
</dbReference>
<dbReference type="EMBL" id="MFJA01000067">
    <property type="protein sequence ID" value="OGG02271.1"/>
    <property type="molecule type" value="Genomic_DNA"/>
</dbReference>
<comment type="caution">
    <text evidence="1">The sequence shown here is derived from an EMBL/GenBank/DDBJ whole genome shotgun (WGS) entry which is preliminary data.</text>
</comment>
<dbReference type="Proteomes" id="UP000176665">
    <property type="component" value="Unassembled WGS sequence"/>
</dbReference>
<dbReference type="STRING" id="1798371.A2W14_00905"/>
<proteinExistence type="predicted"/>
<organism evidence="1 2">
    <name type="scientific">Candidatus Gottesmanbacteria bacterium RBG_16_37_8</name>
    <dbReference type="NCBI Taxonomy" id="1798371"/>
    <lineage>
        <taxon>Bacteria</taxon>
        <taxon>Candidatus Gottesmaniibacteriota</taxon>
    </lineage>
</organism>
<evidence type="ECO:0000313" key="2">
    <source>
        <dbReference type="Proteomes" id="UP000176665"/>
    </source>
</evidence>
<sequence length="105" mass="11651">MAENTGAETVLLASVDFSHYLPLKEADENDRQTLTLIKNYSYAEILNLGSKFVDSPGSIVTLLKFSQKKHFSDPEVIEHVNSASLGEGSNEITTGFYLLVFRLPK</sequence>
<evidence type="ECO:0000313" key="1">
    <source>
        <dbReference type="EMBL" id="OGG02271.1"/>
    </source>
</evidence>
<reference evidence="1 2" key="1">
    <citation type="journal article" date="2016" name="Nat. Commun.">
        <title>Thousands of microbial genomes shed light on interconnected biogeochemical processes in an aquifer system.</title>
        <authorList>
            <person name="Anantharaman K."/>
            <person name="Brown C.T."/>
            <person name="Hug L.A."/>
            <person name="Sharon I."/>
            <person name="Castelle C.J."/>
            <person name="Probst A.J."/>
            <person name="Thomas B.C."/>
            <person name="Singh A."/>
            <person name="Wilkins M.J."/>
            <person name="Karaoz U."/>
            <person name="Brodie E.L."/>
            <person name="Williams K.H."/>
            <person name="Hubbard S.S."/>
            <person name="Banfield J.F."/>
        </authorList>
    </citation>
    <scope>NUCLEOTIDE SEQUENCE [LARGE SCALE GENOMIC DNA]</scope>
</reference>
<dbReference type="AlphaFoldDB" id="A0A1F5YPZ7"/>
<name>A0A1F5YPZ7_9BACT</name>